<keyword evidence="2" id="KW-1185">Reference proteome</keyword>
<dbReference type="GO" id="GO:0016301">
    <property type="term" value="F:kinase activity"/>
    <property type="evidence" value="ECO:0007669"/>
    <property type="project" value="UniProtKB-KW"/>
</dbReference>
<keyword evidence="1" id="KW-0675">Receptor</keyword>
<dbReference type="InterPro" id="IPR032675">
    <property type="entry name" value="LRR_dom_sf"/>
</dbReference>
<reference evidence="1" key="1">
    <citation type="submission" date="2020-01" db="EMBL/GenBank/DDBJ databases">
        <title>Genome sequence of Kobresia littledalei, the first chromosome-level genome in the family Cyperaceae.</title>
        <authorList>
            <person name="Qu G."/>
        </authorList>
    </citation>
    <scope>NUCLEOTIDE SEQUENCE</scope>
    <source>
        <strain evidence="1">C.B.Clarke</strain>
        <tissue evidence="1">Leaf</tissue>
    </source>
</reference>
<sequence>MLERDGNMLALATLKLSMNRLEGNLPGSLGDLPKLKFVSAYLNKFTGIEPNFSKCRSLKYLALSYNHFSGEFPQCLWDVVGLEYIDLHMNKISTMGPGHVVANSFLKELHLTNNSLTGEFLVPLKHCN</sequence>
<gene>
    <name evidence="1" type="ORF">FCM35_KLT02826</name>
</gene>
<dbReference type="Proteomes" id="UP000623129">
    <property type="component" value="Unassembled WGS sequence"/>
</dbReference>
<dbReference type="PANTHER" id="PTHR48065">
    <property type="entry name" value="OS10G0469600 PROTEIN"/>
    <property type="match status" value="1"/>
</dbReference>
<keyword evidence="1" id="KW-0808">Transferase</keyword>
<accession>A0A833QRZ2</accession>
<proteinExistence type="predicted"/>
<dbReference type="InterPro" id="IPR001611">
    <property type="entry name" value="Leu-rich_rpt"/>
</dbReference>
<dbReference type="Pfam" id="PF00560">
    <property type="entry name" value="LRR_1"/>
    <property type="match status" value="2"/>
</dbReference>
<name>A0A833QRZ2_9POAL</name>
<comment type="caution">
    <text evidence="1">The sequence shown here is derived from an EMBL/GenBank/DDBJ whole genome shotgun (WGS) entry which is preliminary data.</text>
</comment>
<dbReference type="SUPFAM" id="SSF52058">
    <property type="entry name" value="L domain-like"/>
    <property type="match status" value="1"/>
</dbReference>
<dbReference type="EMBL" id="SWLB01000012">
    <property type="protein sequence ID" value="KAF3331420.1"/>
    <property type="molecule type" value="Genomic_DNA"/>
</dbReference>
<dbReference type="Pfam" id="PF13855">
    <property type="entry name" value="LRR_8"/>
    <property type="match status" value="1"/>
</dbReference>
<dbReference type="OrthoDB" id="442066at2759"/>
<dbReference type="AlphaFoldDB" id="A0A833QRZ2"/>
<evidence type="ECO:0000313" key="1">
    <source>
        <dbReference type="EMBL" id="KAF3331420.1"/>
    </source>
</evidence>
<dbReference type="PANTHER" id="PTHR48065:SF57">
    <property type="entry name" value="LEUCINE-RICH REPEAT-CONTAINING N-TERMINAL PLANT-TYPE DOMAIN-CONTAINING PROTEIN"/>
    <property type="match status" value="1"/>
</dbReference>
<keyword evidence="1" id="KW-0418">Kinase</keyword>
<evidence type="ECO:0000313" key="2">
    <source>
        <dbReference type="Proteomes" id="UP000623129"/>
    </source>
</evidence>
<organism evidence="1 2">
    <name type="scientific">Carex littledalei</name>
    <dbReference type="NCBI Taxonomy" id="544730"/>
    <lineage>
        <taxon>Eukaryota</taxon>
        <taxon>Viridiplantae</taxon>
        <taxon>Streptophyta</taxon>
        <taxon>Embryophyta</taxon>
        <taxon>Tracheophyta</taxon>
        <taxon>Spermatophyta</taxon>
        <taxon>Magnoliopsida</taxon>
        <taxon>Liliopsida</taxon>
        <taxon>Poales</taxon>
        <taxon>Cyperaceae</taxon>
        <taxon>Cyperoideae</taxon>
        <taxon>Cariceae</taxon>
        <taxon>Carex</taxon>
        <taxon>Carex subgen. Euthyceras</taxon>
    </lineage>
</organism>
<dbReference type="Gene3D" id="3.80.10.10">
    <property type="entry name" value="Ribonuclease Inhibitor"/>
    <property type="match status" value="1"/>
</dbReference>
<protein>
    <submittedName>
        <fullName evidence="1">LRR receptor-like serine/threonine-protein kinase GSO2</fullName>
    </submittedName>
</protein>